<dbReference type="PANTHER" id="PTHR31900">
    <property type="entry name" value="F-BOX/RNI SUPERFAMILY PROTEIN-RELATED"/>
    <property type="match status" value="1"/>
</dbReference>
<dbReference type="InterPro" id="IPR032675">
    <property type="entry name" value="LRR_dom_sf"/>
</dbReference>
<dbReference type="Pfam" id="PF00646">
    <property type="entry name" value="F-box"/>
    <property type="match status" value="1"/>
</dbReference>
<organism evidence="2 3">
    <name type="scientific">Rubus argutus</name>
    <name type="common">Southern blackberry</name>
    <dbReference type="NCBI Taxonomy" id="59490"/>
    <lineage>
        <taxon>Eukaryota</taxon>
        <taxon>Viridiplantae</taxon>
        <taxon>Streptophyta</taxon>
        <taxon>Embryophyta</taxon>
        <taxon>Tracheophyta</taxon>
        <taxon>Spermatophyta</taxon>
        <taxon>Magnoliopsida</taxon>
        <taxon>eudicotyledons</taxon>
        <taxon>Gunneridae</taxon>
        <taxon>Pentapetalae</taxon>
        <taxon>rosids</taxon>
        <taxon>fabids</taxon>
        <taxon>Rosales</taxon>
        <taxon>Rosaceae</taxon>
        <taxon>Rosoideae</taxon>
        <taxon>Rosoideae incertae sedis</taxon>
        <taxon>Rubus</taxon>
    </lineage>
</organism>
<dbReference type="InterPro" id="IPR036047">
    <property type="entry name" value="F-box-like_dom_sf"/>
</dbReference>
<proteinExistence type="predicted"/>
<evidence type="ECO:0000259" key="1">
    <source>
        <dbReference type="PROSITE" id="PS50181"/>
    </source>
</evidence>
<sequence length="433" mass="49622">MDLKSKRLRPVVEDRISALPDALLSHILSFLETQYAARTIILSTRWKNIWASVTSLNFLNMNPHNDIGFNRFVNSVLLLRNSVDIPKFRLKCCYVDENRADIHTWIRTAIRRNVVELDLSISNFSSTRRFGLSKCLFTCKTLVVLKLNVTCVTFIPKSGCFPSLKFLNFTARLLNCDSIENLFSHCPVLEHLIISLSVFNPRKDLHISAPKLKSLKICLSRGVFNIFIKSPKLENLDLSEVISSTLRQTLSNCRLDNPKFLVKANIDLKGHDSEMPAFVDRGNVLLAEISGVKHLSLSAPCLEACELPAFDNLNKLKLYDWELLAVFLKASPNLEDLVLDIGTKSDEECIEHQWNPPEFVPKCLLSHLKTIFIREFKGQQVEMEAAQYLLKNGRALKKMTICTEKDLHYIKENKLLEEFLMFQETCKVEFIKM</sequence>
<evidence type="ECO:0000313" key="3">
    <source>
        <dbReference type="Proteomes" id="UP001457282"/>
    </source>
</evidence>
<dbReference type="EMBL" id="JBEDUW010000006">
    <property type="protein sequence ID" value="KAK9920053.1"/>
    <property type="molecule type" value="Genomic_DNA"/>
</dbReference>
<dbReference type="CDD" id="cd22160">
    <property type="entry name" value="F-box_AtFBL13-like"/>
    <property type="match status" value="1"/>
</dbReference>
<dbReference type="SUPFAM" id="SSF81383">
    <property type="entry name" value="F-box domain"/>
    <property type="match status" value="1"/>
</dbReference>
<keyword evidence="3" id="KW-1185">Reference proteome</keyword>
<dbReference type="PANTHER" id="PTHR31900:SF30">
    <property type="entry name" value="SUPERFAMILY PROTEIN, PUTATIVE-RELATED"/>
    <property type="match status" value="1"/>
</dbReference>
<dbReference type="InterPro" id="IPR006566">
    <property type="entry name" value="FBD"/>
</dbReference>
<dbReference type="InterPro" id="IPR053781">
    <property type="entry name" value="F-box_AtFBL13-like"/>
</dbReference>
<dbReference type="InterPro" id="IPR050232">
    <property type="entry name" value="FBL13/AtMIF1-like"/>
</dbReference>
<dbReference type="AlphaFoldDB" id="A0AAW1W8C4"/>
<dbReference type="PROSITE" id="PS50181">
    <property type="entry name" value="FBOX"/>
    <property type="match status" value="1"/>
</dbReference>
<dbReference type="InterPro" id="IPR001810">
    <property type="entry name" value="F-box_dom"/>
</dbReference>
<dbReference type="Pfam" id="PF08387">
    <property type="entry name" value="FBD"/>
    <property type="match status" value="1"/>
</dbReference>
<reference evidence="2 3" key="1">
    <citation type="journal article" date="2023" name="G3 (Bethesda)">
        <title>A chromosome-length genome assembly and annotation of blackberry (Rubus argutus, cv. 'Hillquist').</title>
        <authorList>
            <person name="Bruna T."/>
            <person name="Aryal R."/>
            <person name="Dudchenko O."/>
            <person name="Sargent D.J."/>
            <person name="Mead D."/>
            <person name="Buti M."/>
            <person name="Cavallini A."/>
            <person name="Hytonen T."/>
            <person name="Andres J."/>
            <person name="Pham M."/>
            <person name="Weisz D."/>
            <person name="Mascagni F."/>
            <person name="Usai G."/>
            <person name="Natali L."/>
            <person name="Bassil N."/>
            <person name="Fernandez G.E."/>
            <person name="Lomsadze A."/>
            <person name="Armour M."/>
            <person name="Olukolu B."/>
            <person name="Poorten T."/>
            <person name="Britton C."/>
            <person name="Davik J."/>
            <person name="Ashrafi H."/>
            <person name="Aiden E.L."/>
            <person name="Borodovsky M."/>
            <person name="Worthington M."/>
        </authorList>
    </citation>
    <scope>NUCLEOTIDE SEQUENCE [LARGE SCALE GENOMIC DNA]</scope>
    <source>
        <strain evidence="2">PI 553951</strain>
    </source>
</reference>
<accession>A0AAW1W8C4</accession>
<feature type="domain" description="F-box" evidence="1">
    <location>
        <begin position="13"/>
        <end position="61"/>
    </location>
</feature>
<name>A0AAW1W8C4_RUBAR</name>
<dbReference type="Gene3D" id="3.80.10.10">
    <property type="entry name" value="Ribonuclease Inhibitor"/>
    <property type="match status" value="1"/>
</dbReference>
<protein>
    <recommendedName>
        <fullName evidence="1">F-box domain-containing protein</fullName>
    </recommendedName>
</protein>
<dbReference type="Pfam" id="PF24758">
    <property type="entry name" value="LRR_At5g56370"/>
    <property type="match status" value="1"/>
</dbReference>
<dbReference type="SUPFAM" id="SSF52047">
    <property type="entry name" value="RNI-like"/>
    <property type="match status" value="1"/>
</dbReference>
<evidence type="ECO:0000313" key="2">
    <source>
        <dbReference type="EMBL" id="KAK9920053.1"/>
    </source>
</evidence>
<gene>
    <name evidence="2" type="ORF">M0R45_028618</name>
</gene>
<dbReference type="Proteomes" id="UP001457282">
    <property type="component" value="Unassembled WGS sequence"/>
</dbReference>
<dbReference type="SMART" id="SM00579">
    <property type="entry name" value="FBD"/>
    <property type="match status" value="1"/>
</dbReference>
<dbReference type="InterPro" id="IPR055411">
    <property type="entry name" value="LRR_FXL15/At3g58940/PEG3-like"/>
</dbReference>
<comment type="caution">
    <text evidence="2">The sequence shown here is derived from an EMBL/GenBank/DDBJ whole genome shotgun (WGS) entry which is preliminary data.</text>
</comment>